<comment type="caution">
    <text evidence="2">The sequence shown here is derived from an EMBL/GenBank/DDBJ whole genome shotgun (WGS) entry which is preliminary data.</text>
</comment>
<evidence type="ECO:0000313" key="2">
    <source>
        <dbReference type="EMBL" id="MDA2808087.1"/>
    </source>
</evidence>
<feature type="chain" id="PRO_5045485789" description="DUF839 domain-containing protein" evidence="1">
    <location>
        <begin position="28"/>
        <end position="452"/>
    </location>
</feature>
<dbReference type="RefSeq" id="WP_270680702.1">
    <property type="nucleotide sequence ID" value="NZ_JAQFWP010000071.1"/>
</dbReference>
<sequence length="452" mass="50378">MGTGGRRWTAGALAAVALLPCAAAADAQGAGGQEAHAGKDRADGWRLVHAEDFSRFAPRGDTGWFPDQDGPGSPYDAGGYDNDGGYFRTIGGDDFDRHLEGVDLYRRSFAFGEGGWLTAELATRDTGGGAKEGAPSFGRDVLPGAGPTGLFDNPDHHGAVIVRSTDALPEEYRIEVKLKTVDFGGRRDGEWDYDGKVNGYAPSDCKTNFPWAGSGDFSPPECEWYDVTRDSNGFYFLSIMDYERPAPHNNVFVHTHRKVVMDGYNRYRYTGNGLRYCDASTGELQPYEWGSGNGVNMLFMTPDRRYGNQPGTEYLMHSECGTEYAGGIVSQADLLPEAMPRQDYRFAVERRDGRYVLEVSGEFRHVGERTLRYVQPFDDGEHPVWHYNRTPEEYGGAYDRTWSYPSDNGTYTDENVWPEGSAYPDHFLIGQPHMNFYEGDARVDDIRMYVPD</sequence>
<name>A0ABT4TTX2_9ACTN</name>
<organism evidence="2 3">
    <name type="scientific">Nocardiopsis suaedae</name>
    <dbReference type="NCBI Taxonomy" id="3018444"/>
    <lineage>
        <taxon>Bacteria</taxon>
        <taxon>Bacillati</taxon>
        <taxon>Actinomycetota</taxon>
        <taxon>Actinomycetes</taxon>
        <taxon>Streptosporangiales</taxon>
        <taxon>Nocardiopsidaceae</taxon>
        <taxon>Nocardiopsis</taxon>
    </lineage>
</organism>
<feature type="signal peptide" evidence="1">
    <location>
        <begin position="1"/>
        <end position="27"/>
    </location>
</feature>
<proteinExistence type="predicted"/>
<protein>
    <recommendedName>
        <fullName evidence="4">DUF839 domain-containing protein</fullName>
    </recommendedName>
</protein>
<reference evidence="2" key="1">
    <citation type="submission" date="2023-01" db="EMBL/GenBank/DDBJ databases">
        <title>Draft genome sequence of Nocardiopsis sp. LSu2-4 isolated from halophytes.</title>
        <authorList>
            <person name="Duangmal K."/>
            <person name="Chantavorakit T."/>
        </authorList>
    </citation>
    <scope>NUCLEOTIDE SEQUENCE</scope>
    <source>
        <strain evidence="2">LSu2-4</strain>
    </source>
</reference>
<evidence type="ECO:0008006" key="4">
    <source>
        <dbReference type="Google" id="ProtNLM"/>
    </source>
</evidence>
<keyword evidence="1" id="KW-0732">Signal</keyword>
<evidence type="ECO:0000256" key="1">
    <source>
        <dbReference type="SAM" id="SignalP"/>
    </source>
</evidence>
<keyword evidence="3" id="KW-1185">Reference proteome</keyword>
<evidence type="ECO:0000313" key="3">
    <source>
        <dbReference type="Proteomes" id="UP001165685"/>
    </source>
</evidence>
<gene>
    <name evidence="2" type="ORF">O4U47_26495</name>
</gene>
<dbReference type="Proteomes" id="UP001165685">
    <property type="component" value="Unassembled WGS sequence"/>
</dbReference>
<accession>A0ABT4TTX2</accession>
<dbReference type="EMBL" id="JAQFWP010000071">
    <property type="protein sequence ID" value="MDA2808087.1"/>
    <property type="molecule type" value="Genomic_DNA"/>
</dbReference>